<keyword evidence="1" id="KW-1133">Transmembrane helix</keyword>
<dbReference type="Proteomes" id="UP000008922">
    <property type="component" value="Chromosome"/>
</dbReference>
<feature type="transmembrane region" description="Helical" evidence="1">
    <location>
        <begin position="20"/>
        <end position="44"/>
    </location>
</feature>
<dbReference type="Pfam" id="PF07811">
    <property type="entry name" value="TadE"/>
    <property type="match status" value="1"/>
</dbReference>
<dbReference type="InParanoid" id="E8N693"/>
<keyword evidence="1" id="KW-0812">Transmembrane</keyword>
<feature type="domain" description="TadE-like" evidence="2">
    <location>
        <begin position="17"/>
        <end position="59"/>
    </location>
</feature>
<organism evidence="3 4">
    <name type="scientific">Anaerolinea thermophila (strain DSM 14523 / JCM 11388 / NBRC 100420 / UNI-1)</name>
    <dbReference type="NCBI Taxonomy" id="926569"/>
    <lineage>
        <taxon>Bacteria</taxon>
        <taxon>Bacillati</taxon>
        <taxon>Chloroflexota</taxon>
        <taxon>Anaerolineae</taxon>
        <taxon>Anaerolineales</taxon>
        <taxon>Anaerolineaceae</taxon>
        <taxon>Anaerolinea</taxon>
    </lineage>
</organism>
<name>E8N693_ANATU</name>
<sequence>MLNPDSKKTPSPSKRRGQSFVELALILPILLVMLLGLVEVAIFVGRYLDVLDLTREAARFASVKDPFFIDMPGYWDCSGNQFFFYFHTACIFSPPSDQETEGGICWDRRFDHDNDPSTEIHDPFCNGLNPFITLDLTTDDVVISVYTVDGNNTVSRSHPGSNPDPRFAGDSVLDENGNITYFWALSNHDWDTAHNNNWQKDCQGNVVRQRPHYTTASVQQIINSSSVLNAQGTPVPAPGTKGYVAVELFYCYKQALNVPLFNVIVPNPVMIHAYTIMPLPAAQPTPTPIPSNP</sequence>
<accession>E8N693</accession>
<reference evidence="3 4" key="1">
    <citation type="submission" date="2010-12" db="EMBL/GenBank/DDBJ databases">
        <title>Whole genome sequence of Anaerolinea thermophila UNI-1.</title>
        <authorList>
            <person name="Narita-Yamada S."/>
            <person name="Kishi E."/>
            <person name="Watanabe Y."/>
            <person name="Takasaki K."/>
            <person name="Ankai A."/>
            <person name="Oguchi A."/>
            <person name="Fukui S."/>
            <person name="Takahashi M."/>
            <person name="Yashiro I."/>
            <person name="Hosoyama A."/>
            <person name="Sekiguchi Y."/>
            <person name="Hanada S."/>
            <person name="Fujita N."/>
        </authorList>
    </citation>
    <scope>NUCLEOTIDE SEQUENCE [LARGE SCALE GENOMIC DNA]</scope>
    <source>
        <strain evidence="4">DSM 14523 / JCM 11388 / NBRC 100420 / UNI-1</strain>
    </source>
</reference>
<evidence type="ECO:0000259" key="2">
    <source>
        <dbReference type="Pfam" id="PF07811"/>
    </source>
</evidence>
<dbReference type="eggNOG" id="COG4961">
    <property type="taxonomic scope" value="Bacteria"/>
</dbReference>
<dbReference type="KEGG" id="atm:ANT_19310"/>
<dbReference type="EMBL" id="AP012029">
    <property type="protein sequence ID" value="BAJ63957.1"/>
    <property type="molecule type" value="Genomic_DNA"/>
</dbReference>
<dbReference type="InterPro" id="IPR012495">
    <property type="entry name" value="TadE-like_dom"/>
</dbReference>
<dbReference type="STRING" id="926569.ANT_19310"/>
<protein>
    <recommendedName>
        <fullName evidence="2">TadE-like domain-containing protein</fullName>
    </recommendedName>
</protein>
<gene>
    <name evidence="3" type="ordered locus">ANT_19310</name>
</gene>
<evidence type="ECO:0000313" key="3">
    <source>
        <dbReference type="EMBL" id="BAJ63957.1"/>
    </source>
</evidence>
<evidence type="ECO:0000256" key="1">
    <source>
        <dbReference type="SAM" id="Phobius"/>
    </source>
</evidence>
<keyword evidence="4" id="KW-1185">Reference proteome</keyword>
<dbReference type="HOGENOM" id="CLU_948791_0_0_0"/>
<evidence type="ECO:0000313" key="4">
    <source>
        <dbReference type="Proteomes" id="UP000008922"/>
    </source>
</evidence>
<proteinExistence type="predicted"/>
<keyword evidence="1" id="KW-0472">Membrane</keyword>
<dbReference type="AlphaFoldDB" id="E8N693"/>
<dbReference type="RefSeq" id="WP_013560330.1">
    <property type="nucleotide sequence ID" value="NC_014960.1"/>
</dbReference>
<dbReference type="OrthoDB" id="160498at2"/>